<reference evidence="1 2" key="1">
    <citation type="journal article" date="2022" name="Hortic Res">
        <title>A haplotype resolved chromosomal level avocado genome allows analysis of novel avocado genes.</title>
        <authorList>
            <person name="Nath O."/>
            <person name="Fletcher S.J."/>
            <person name="Hayward A."/>
            <person name="Shaw L.M."/>
            <person name="Masouleh A.K."/>
            <person name="Furtado A."/>
            <person name="Henry R.J."/>
            <person name="Mitter N."/>
        </authorList>
    </citation>
    <scope>NUCLEOTIDE SEQUENCE [LARGE SCALE GENOMIC DNA]</scope>
    <source>
        <strain evidence="2">cv. Hass</strain>
    </source>
</reference>
<evidence type="ECO:0000313" key="1">
    <source>
        <dbReference type="EMBL" id="KAJ8636102.1"/>
    </source>
</evidence>
<sequence length="113" mass="12317">MASSVAAIRPLVNVQSLEGDMAMDGSNTVPRPDVMKVAIRHDIINFVHSNISKNRFSINQKRFAVSFALVASAIPSLVLAHGHRIESVPKLPLVISNFVESVEKTTTAIKVLR</sequence>
<keyword evidence="2" id="KW-1185">Reference proteome</keyword>
<protein>
    <submittedName>
        <fullName evidence="1">Uncharacterized protein</fullName>
    </submittedName>
</protein>
<proteinExistence type="predicted"/>
<gene>
    <name evidence="1" type="ORF">MRB53_010369</name>
</gene>
<dbReference type="Proteomes" id="UP001234297">
    <property type="component" value="Chromosome 3"/>
</dbReference>
<name>A0ACC2LRP1_PERAE</name>
<organism evidence="1 2">
    <name type="scientific">Persea americana</name>
    <name type="common">Avocado</name>
    <dbReference type="NCBI Taxonomy" id="3435"/>
    <lineage>
        <taxon>Eukaryota</taxon>
        <taxon>Viridiplantae</taxon>
        <taxon>Streptophyta</taxon>
        <taxon>Embryophyta</taxon>
        <taxon>Tracheophyta</taxon>
        <taxon>Spermatophyta</taxon>
        <taxon>Magnoliopsida</taxon>
        <taxon>Magnoliidae</taxon>
        <taxon>Laurales</taxon>
        <taxon>Lauraceae</taxon>
        <taxon>Persea</taxon>
    </lineage>
</organism>
<evidence type="ECO:0000313" key="2">
    <source>
        <dbReference type="Proteomes" id="UP001234297"/>
    </source>
</evidence>
<accession>A0ACC2LRP1</accession>
<dbReference type="EMBL" id="CM056811">
    <property type="protein sequence ID" value="KAJ8636102.1"/>
    <property type="molecule type" value="Genomic_DNA"/>
</dbReference>
<comment type="caution">
    <text evidence="1">The sequence shown here is derived from an EMBL/GenBank/DDBJ whole genome shotgun (WGS) entry which is preliminary data.</text>
</comment>